<evidence type="ECO:0000259" key="6">
    <source>
        <dbReference type="PROSITE" id="PS50303"/>
    </source>
</evidence>
<feature type="domain" description="PUM-HD" evidence="6">
    <location>
        <begin position="265"/>
        <end position="364"/>
    </location>
</feature>
<dbReference type="SMART" id="SM00025">
    <property type="entry name" value="Pumilio"/>
    <property type="match status" value="1"/>
</dbReference>
<feature type="repeat" description="Pumilio" evidence="2">
    <location>
        <begin position="286"/>
        <end position="321"/>
    </location>
</feature>
<name>A0ABP9XZ63_9FUNG</name>
<feature type="compositionally biased region" description="Low complexity" evidence="4">
    <location>
        <begin position="254"/>
        <end position="273"/>
    </location>
</feature>
<protein>
    <recommendedName>
        <fullName evidence="6">PUM-HD domain-containing protein</fullName>
    </recommendedName>
</protein>
<keyword evidence="3" id="KW-0175">Coiled coil</keyword>
<dbReference type="InterPro" id="IPR001313">
    <property type="entry name" value="Pumilio_RNA-bd_rpt"/>
</dbReference>
<accession>A0ABP9XZ63</accession>
<evidence type="ECO:0000313" key="8">
    <source>
        <dbReference type="Proteomes" id="UP001476247"/>
    </source>
</evidence>
<feature type="coiled-coil region" evidence="3">
    <location>
        <begin position="65"/>
        <end position="92"/>
    </location>
</feature>
<sequence length="364" mass="42332">MSIYSTSYMANNNNNYPDWHGYMQNLTTEQQQQQQPSRDQNMFVMQQQQQQQHVQQQQHQQQQHVQQQQQHVQQQQQQHQHVQQQQQNIQQQQFIQSQQQYRKFSVDFASKRLDINRLTPSYSNPDLSSARRMGSLDAGIRLSRRYDNSNNNTFDDFMDQPSPSPTTTTGSRQNSLFSNNNNNSNLTIYNSQSSTTTTTNTFNMSSAPLLSPSIATTMNPLLVSHLMRQIQPSTSRPPSPTTSRKNSINQLRRTSSATTMNTSSNNNNNNNNNAEQDRFASIKLEDVVEEIYSLCKDQYGCRFFQKKLEEQKPDQRDIIFVQIYPHFVELMTGNKKHIFIYILICTFSNFFASQILLVIICVKN</sequence>
<feature type="region of interest" description="Disordered" evidence="4">
    <location>
        <begin position="151"/>
        <end position="200"/>
    </location>
</feature>
<dbReference type="InterPro" id="IPR011989">
    <property type="entry name" value="ARM-like"/>
</dbReference>
<keyword evidence="5" id="KW-0812">Transmembrane</keyword>
<keyword evidence="5" id="KW-0472">Membrane</keyword>
<keyword evidence="5" id="KW-1133">Transmembrane helix</keyword>
<proteinExistence type="predicted"/>
<dbReference type="Gene3D" id="1.25.10.10">
    <property type="entry name" value="Leucine-rich Repeat Variant"/>
    <property type="match status" value="1"/>
</dbReference>
<dbReference type="Pfam" id="PF00806">
    <property type="entry name" value="PUF"/>
    <property type="match status" value="1"/>
</dbReference>
<feature type="region of interest" description="Disordered" evidence="4">
    <location>
        <begin position="229"/>
        <end position="275"/>
    </location>
</feature>
<evidence type="ECO:0000256" key="1">
    <source>
        <dbReference type="ARBA" id="ARBA00022737"/>
    </source>
</evidence>
<dbReference type="EMBL" id="BAABUJ010000014">
    <property type="protein sequence ID" value="GAA5800054.1"/>
    <property type="molecule type" value="Genomic_DNA"/>
</dbReference>
<feature type="compositionally biased region" description="Low complexity" evidence="4">
    <location>
        <begin position="165"/>
        <end position="200"/>
    </location>
</feature>
<organism evidence="7 8">
    <name type="scientific">Helicostylum pulchrum</name>
    <dbReference type="NCBI Taxonomy" id="562976"/>
    <lineage>
        <taxon>Eukaryota</taxon>
        <taxon>Fungi</taxon>
        <taxon>Fungi incertae sedis</taxon>
        <taxon>Mucoromycota</taxon>
        <taxon>Mucoromycotina</taxon>
        <taxon>Mucoromycetes</taxon>
        <taxon>Mucorales</taxon>
        <taxon>Mucorineae</taxon>
        <taxon>Mucoraceae</taxon>
        <taxon>Helicostylum</taxon>
    </lineage>
</organism>
<evidence type="ECO:0000256" key="3">
    <source>
        <dbReference type="SAM" id="Coils"/>
    </source>
</evidence>
<feature type="transmembrane region" description="Helical" evidence="5">
    <location>
        <begin position="338"/>
        <end position="362"/>
    </location>
</feature>
<dbReference type="PROSITE" id="PS50302">
    <property type="entry name" value="PUM"/>
    <property type="match status" value="1"/>
</dbReference>
<evidence type="ECO:0000256" key="4">
    <source>
        <dbReference type="SAM" id="MobiDB-lite"/>
    </source>
</evidence>
<evidence type="ECO:0000256" key="5">
    <source>
        <dbReference type="SAM" id="Phobius"/>
    </source>
</evidence>
<gene>
    <name evidence="7" type="ORF">HPULCUR_005476</name>
</gene>
<dbReference type="InterPro" id="IPR033133">
    <property type="entry name" value="PUM-HD"/>
</dbReference>
<evidence type="ECO:0000313" key="7">
    <source>
        <dbReference type="EMBL" id="GAA5800054.1"/>
    </source>
</evidence>
<reference evidence="7 8" key="1">
    <citation type="submission" date="2024-04" db="EMBL/GenBank/DDBJ databases">
        <title>genome sequences of Mucor flavus KT1a and Helicostylum pulchrum KT1b strains isolation_sourced from the surface of a dry-aged beef.</title>
        <authorList>
            <person name="Toyotome T."/>
            <person name="Hosono M."/>
            <person name="Torimaru M."/>
            <person name="Fukuda K."/>
            <person name="Mikami N."/>
        </authorList>
    </citation>
    <scope>NUCLEOTIDE SEQUENCE [LARGE SCALE GENOMIC DNA]</scope>
    <source>
        <strain evidence="7 8">KT1b</strain>
    </source>
</reference>
<feature type="region of interest" description="Disordered" evidence="4">
    <location>
        <begin position="28"/>
        <end position="48"/>
    </location>
</feature>
<keyword evidence="8" id="KW-1185">Reference proteome</keyword>
<dbReference type="PROSITE" id="PS50303">
    <property type="entry name" value="PUM_HD"/>
    <property type="match status" value="1"/>
</dbReference>
<dbReference type="InterPro" id="IPR016024">
    <property type="entry name" value="ARM-type_fold"/>
</dbReference>
<keyword evidence="1" id="KW-0677">Repeat</keyword>
<dbReference type="PANTHER" id="PTHR12537">
    <property type="entry name" value="RNA BINDING PROTEIN PUMILIO-RELATED"/>
    <property type="match status" value="1"/>
</dbReference>
<dbReference type="PANTHER" id="PTHR12537:SF13">
    <property type="entry name" value="PUMILIO HOMOLOGY DOMAIN FAMILY MEMBER 4"/>
    <property type="match status" value="1"/>
</dbReference>
<evidence type="ECO:0000256" key="2">
    <source>
        <dbReference type="PROSITE-ProRule" id="PRU00317"/>
    </source>
</evidence>
<dbReference type="SUPFAM" id="SSF48371">
    <property type="entry name" value="ARM repeat"/>
    <property type="match status" value="1"/>
</dbReference>
<feature type="compositionally biased region" description="Polar residues" evidence="4">
    <location>
        <begin position="36"/>
        <end position="45"/>
    </location>
</feature>
<comment type="caution">
    <text evidence="7">The sequence shown here is derived from an EMBL/GenBank/DDBJ whole genome shotgun (WGS) entry which is preliminary data.</text>
</comment>
<dbReference type="Proteomes" id="UP001476247">
    <property type="component" value="Unassembled WGS sequence"/>
</dbReference>